<dbReference type="Gene3D" id="2.170.130.10">
    <property type="entry name" value="TonB-dependent receptor, plug domain"/>
    <property type="match status" value="1"/>
</dbReference>
<evidence type="ECO:0000256" key="5">
    <source>
        <dbReference type="ARBA" id="ARBA00022692"/>
    </source>
</evidence>
<comment type="similarity">
    <text evidence="2 10 11">Belongs to the TonB-dependent receptor family.</text>
</comment>
<evidence type="ECO:0000256" key="9">
    <source>
        <dbReference type="ARBA" id="ARBA00023237"/>
    </source>
</evidence>
<evidence type="ECO:0000256" key="1">
    <source>
        <dbReference type="ARBA" id="ARBA00004571"/>
    </source>
</evidence>
<keyword evidence="7 10" id="KW-0472">Membrane</keyword>
<evidence type="ECO:0000259" key="13">
    <source>
        <dbReference type="Pfam" id="PF00593"/>
    </source>
</evidence>
<feature type="signal peptide" evidence="12">
    <location>
        <begin position="1"/>
        <end position="25"/>
    </location>
</feature>
<evidence type="ECO:0000256" key="3">
    <source>
        <dbReference type="ARBA" id="ARBA00022448"/>
    </source>
</evidence>
<dbReference type="InterPro" id="IPR037066">
    <property type="entry name" value="Plug_dom_sf"/>
</dbReference>
<name>A0A4R5VPU8_9BURK</name>
<evidence type="ECO:0000313" key="15">
    <source>
        <dbReference type="EMBL" id="TDK60444.1"/>
    </source>
</evidence>
<evidence type="ECO:0000256" key="4">
    <source>
        <dbReference type="ARBA" id="ARBA00022452"/>
    </source>
</evidence>
<dbReference type="Pfam" id="PF07715">
    <property type="entry name" value="Plug"/>
    <property type="match status" value="1"/>
</dbReference>
<dbReference type="PROSITE" id="PS51257">
    <property type="entry name" value="PROKAR_LIPOPROTEIN"/>
    <property type="match status" value="1"/>
</dbReference>
<dbReference type="OrthoDB" id="8530571at2"/>
<evidence type="ECO:0000256" key="7">
    <source>
        <dbReference type="ARBA" id="ARBA00023136"/>
    </source>
</evidence>
<comment type="subcellular location">
    <subcellularLocation>
        <location evidence="1 10">Cell outer membrane</location>
        <topology evidence="1 10">Multi-pass membrane protein</topology>
    </subcellularLocation>
</comment>
<proteinExistence type="inferred from homology"/>
<evidence type="ECO:0000313" key="16">
    <source>
        <dbReference type="Proteomes" id="UP000294829"/>
    </source>
</evidence>
<evidence type="ECO:0000256" key="10">
    <source>
        <dbReference type="PROSITE-ProRule" id="PRU01360"/>
    </source>
</evidence>
<evidence type="ECO:0000256" key="11">
    <source>
        <dbReference type="RuleBase" id="RU003357"/>
    </source>
</evidence>
<dbReference type="RefSeq" id="WP_133331176.1">
    <property type="nucleotide sequence ID" value="NZ_SMYL01000017.1"/>
</dbReference>
<dbReference type="InterPro" id="IPR039426">
    <property type="entry name" value="TonB-dep_rcpt-like"/>
</dbReference>
<keyword evidence="12" id="KW-0732">Signal</keyword>
<gene>
    <name evidence="15" type="ORF">E2I14_18140</name>
</gene>
<dbReference type="InterPro" id="IPR036942">
    <property type="entry name" value="Beta-barrel_TonB_sf"/>
</dbReference>
<organism evidence="15 16">
    <name type="scientific">Sapientia aquatica</name>
    <dbReference type="NCBI Taxonomy" id="1549640"/>
    <lineage>
        <taxon>Bacteria</taxon>
        <taxon>Pseudomonadati</taxon>
        <taxon>Pseudomonadota</taxon>
        <taxon>Betaproteobacteria</taxon>
        <taxon>Burkholderiales</taxon>
        <taxon>Oxalobacteraceae</taxon>
        <taxon>Sapientia</taxon>
    </lineage>
</organism>
<evidence type="ECO:0000256" key="12">
    <source>
        <dbReference type="SAM" id="SignalP"/>
    </source>
</evidence>
<feature type="domain" description="TonB-dependent receptor-like beta-barrel" evidence="13">
    <location>
        <begin position="376"/>
        <end position="871"/>
    </location>
</feature>
<keyword evidence="9 10" id="KW-0998">Cell outer membrane</keyword>
<accession>A0A4R5VPU8</accession>
<keyword evidence="5 10" id="KW-0812">Transmembrane</keyword>
<protein>
    <submittedName>
        <fullName evidence="15">TonB-dependent receptor</fullName>
    </submittedName>
</protein>
<reference evidence="15 16" key="1">
    <citation type="submission" date="2019-03" db="EMBL/GenBank/DDBJ databases">
        <title>Sapientia aquatica gen. nov., sp. nov., isolated from a crater lake.</title>
        <authorList>
            <person name="Felfoldi T."/>
            <person name="Szabo A."/>
            <person name="Toth E."/>
            <person name="Schumann P."/>
            <person name="Keki Z."/>
            <person name="Marialigeti K."/>
            <person name="Mathe I."/>
        </authorList>
    </citation>
    <scope>NUCLEOTIDE SEQUENCE [LARGE SCALE GENOMIC DNA]</scope>
    <source>
        <strain evidence="15 16">SA-152</strain>
    </source>
</reference>
<dbReference type="EMBL" id="SMYL01000017">
    <property type="protein sequence ID" value="TDK60444.1"/>
    <property type="molecule type" value="Genomic_DNA"/>
</dbReference>
<keyword evidence="8 15" id="KW-0675">Receptor</keyword>
<sequence length="909" mass="97692">MQFKRIAMAVTSAVSLTGYVGISCAADNPDDQSRDAPQKVYITGSSVKQIAGETSLPVQILTKKDIEHTGATTAAELLNAVSSSSNAGAYSPTTSMYGGDAQSSPSLRGLGAERTLVLLNGRRVANNAFSGSGVDIDTIPISALERVEILKDGASAIYGADAVAGVINFILKKDFHGVEATVYGDASQHGGASGSSATLSGGIGDLTDDKYNVFASVDLRQNQPLNAAARSYTSSQLLPANYGPAAGKLLFPNYVGYPGRAYTASGAWGNPTDPNCTQPNQYSDGYGGCNYNFATLGYVLPKDKKISAISKLTYRPNGETEFYVEAGLSQNTYRLVSTPTFTIGENNTAAGNFPGRTAFTLSPGNPFYPTQWATDQGVNGEPIGFQSSLNELGASVIETTNKQARIVAGINGTIAGWDYDTAFQFNRAASKQIFLGDMIYTAKFYDLVQSGHYNPFGLQTPGDLALLKATQFNGEFKNAFAITKTWDGRISRPLFKLPAGSVDVALGAQLMDERLSQIYSPELTTGQLMNWGGAAPPANPKPVTVKSLSAEANIPVLKSLELNVSARDDSYSNFGNTLNPKVSFLWKPVAEVLIVRGSWGTGFRAPTLSDIGTPATFGYNSQPIPDPVRCPGNVAQVAATSAYDCTTPYQSLLYGNPDLQPEKSRQSTIGFVFEPIKEFSLGVNMFQINLRNVISVGGLPTNLAFDPATASQYSFLLVRDPATATATLPGEILYVKNPSLNIGRWNSRGSDLDMHYGIPSTQLGNFSVDLHGTYAEKFDQSLGITPTTSSVGVSGGVSRWQHYLTLNWVKDGWDVTFAQNFKSGYRDENSYSGFYNLTIPGYPRISSYTLYDLTAAYTVTKKWQIGGGIKNAFDHAPPFTNTYSGYGYDPRYADLRGRTFWMSTTYSFN</sequence>
<dbReference type="GO" id="GO:0009279">
    <property type="term" value="C:cell outer membrane"/>
    <property type="evidence" value="ECO:0007669"/>
    <property type="project" value="UniProtKB-SubCell"/>
</dbReference>
<comment type="caution">
    <text evidence="15">The sequence shown here is derived from an EMBL/GenBank/DDBJ whole genome shotgun (WGS) entry which is preliminary data.</text>
</comment>
<dbReference type="InterPro" id="IPR012910">
    <property type="entry name" value="Plug_dom"/>
</dbReference>
<keyword evidence="6 11" id="KW-0798">TonB box</keyword>
<dbReference type="Pfam" id="PF00593">
    <property type="entry name" value="TonB_dep_Rec_b-barrel"/>
    <property type="match status" value="1"/>
</dbReference>
<keyword evidence="4 10" id="KW-1134">Transmembrane beta strand</keyword>
<evidence type="ECO:0000256" key="6">
    <source>
        <dbReference type="ARBA" id="ARBA00023077"/>
    </source>
</evidence>
<feature type="domain" description="TonB-dependent receptor plug" evidence="14">
    <location>
        <begin position="53"/>
        <end position="166"/>
    </location>
</feature>
<evidence type="ECO:0000256" key="8">
    <source>
        <dbReference type="ARBA" id="ARBA00023170"/>
    </source>
</evidence>
<keyword evidence="3 10" id="KW-0813">Transport</keyword>
<dbReference type="Gene3D" id="2.40.170.20">
    <property type="entry name" value="TonB-dependent receptor, beta-barrel domain"/>
    <property type="match status" value="1"/>
</dbReference>
<dbReference type="SUPFAM" id="SSF56935">
    <property type="entry name" value="Porins"/>
    <property type="match status" value="1"/>
</dbReference>
<dbReference type="InterPro" id="IPR000531">
    <property type="entry name" value="Beta-barrel_TonB"/>
</dbReference>
<dbReference type="PANTHER" id="PTHR47234">
    <property type="match status" value="1"/>
</dbReference>
<dbReference type="Proteomes" id="UP000294829">
    <property type="component" value="Unassembled WGS sequence"/>
</dbReference>
<dbReference type="PANTHER" id="PTHR47234:SF2">
    <property type="entry name" value="TONB-DEPENDENT RECEPTOR"/>
    <property type="match status" value="1"/>
</dbReference>
<dbReference type="PROSITE" id="PS52016">
    <property type="entry name" value="TONB_DEPENDENT_REC_3"/>
    <property type="match status" value="1"/>
</dbReference>
<evidence type="ECO:0000256" key="2">
    <source>
        <dbReference type="ARBA" id="ARBA00009810"/>
    </source>
</evidence>
<dbReference type="CDD" id="cd01347">
    <property type="entry name" value="ligand_gated_channel"/>
    <property type="match status" value="1"/>
</dbReference>
<feature type="chain" id="PRO_5020704219" evidence="12">
    <location>
        <begin position="26"/>
        <end position="909"/>
    </location>
</feature>
<evidence type="ECO:0000259" key="14">
    <source>
        <dbReference type="Pfam" id="PF07715"/>
    </source>
</evidence>
<dbReference type="AlphaFoldDB" id="A0A4R5VPU8"/>
<keyword evidence="16" id="KW-1185">Reference proteome</keyword>